<dbReference type="AlphaFoldDB" id="A0A438J5T3"/>
<proteinExistence type="predicted"/>
<sequence length="462" mass="53115">MKGSTEQLMTVVSFKVEYIHSQSRELPVIRVAKLWVCGRVLVYYLAMVWHAPLKVVLLDEIADCDWGLVRRESATACIDLTYSKISNNPLLPSYRVLSLNASTSSTQAVNPIDFAFTWHLDAESTFFSLGWFQFSTVPQILQSSKFQLRGADSHVKLQDLIPHGCYKFGLQVTDQCKLIRSGASGRTLAPPSSTDQQKCIPINHQRLVVRYQKNRMQQGVRFQQQRCILHRREWHSANDSNNHVSGTQLLVKPCIDSPQLLDDPHIMFKEGHTLHLREWHSANDSNNHVSGTQLLLKPRIDFPQLLDDPHIMFKEGHTLHPREWHSENDSINHVSGPQLLLKPRIEFPQLLDDPPIMFKEGHTLQSGGWHVNSSHQNGWHHSEKLPINSNNDFVVMHRFHEVHVPVRTRVVQVVKYEHHTSANNCHHQQVCNTENRGYQKGPWLMKGLEEETSDVIKVFIKN</sequence>
<dbReference type="EMBL" id="QGNW01000061">
    <property type="protein sequence ID" value="RVX04320.1"/>
    <property type="molecule type" value="Genomic_DNA"/>
</dbReference>
<organism evidence="1 2">
    <name type="scientific">Vitis vinifera</name>
    <name type="common">Grape</name>
    <dbReference type="NCBI Taxonomy" id="29760"/>
    <lineage>
        <taxon>Eukaryota</taxon>
        <taxon>Viridiplantae</taxon>
        <taxon>Streptophyta</taxon>
        <taxon>Embryophyta</taxon>
        <taxon>Tracheophyta</taxon>
        <taxon>Spermatophyta</taxon>
        <taxon>Magnoliopsida</taxon>
        <taxon>eudicotyledons</taxon>
        <taxon>Gunneridae</taxon>
        <taxon>Pentapetalae</taxon>
        <taxon>rosids</taxon>
        <taxon>Vitales</taxon>
        <taxon>Vitaceae</taxon>
        <taxon>Viteae</taxon>
        <taxon>Vitis</taxon>
    </lineage>
</organism>
<reference evidence="1 2" key="1">
    <citation type="journal article" date="2018" name="PLoS Genet.">
        <title>Population sequencing reveals clonal diversity and ancestral inbreeding in the grapevine cultivar Chardonnay.</title>
        <authorList>
            <person name="Roach M.J."/>
            <person name="Johnson D.L."/>
            <person name="Bohlmann J."/>
            <person name="van Vuuren H.J."/>
            <person name="Jones S.J."/>
            <person name="Pretorius I.S."/>
            <person name="Schmidt S.A."/>
            <person name="Borneman A.R."/>
        </authorList>
    </citation>
    <scope>NUCLEOTIDE SEQUENCE [LARGE SCALE GENOMIC DNA]</scope>
    <source>
        <strain evidence="2">cv. Chardonnay</strain>
        <tissue evidence="1">Leaf</tissue>
    </source>
</reference>
<dbReference type="Proteomes" id="UP000288805">
    <property type="component" value="Unassembled WGS sequence"/>
</dbReference>
<gene>
    <name evidence="1" type="ORF">CK203_018463</name>
</gene>
<evidence type="ECO:0000313" key="2">
    <source>
        <dbReference type="Proteomes" id="UP000288805"/>
    </source>
</evidence>
<accession>A0A438J5T3</accession>
<name>A0A438J5T3_VITVI</name>
<comment type="caution">
    <text evidence="1">The sequence shown here is derived from an EMBL/GenBank/DDBJ whole genome shotgun (WGS) entry which is preliminary data.</text>
</comment>
<evidence type="ECO:0000313" key="1">
    <source>
        <dbReference type="EMBL" id="RVX04320.1"/>
    </source>
</evidence>
<protein>
    <submittedName>
        <fullName evidence="1">Uncharacterized protein</fullName>
    </submittedName>
</protein>